<sequence>MLVVLIGEKYLKNEELREFLEAVNCGLYGDKEAFYLFAFSGLRSGELCALNGPTLTSKLASYE</sequence>
<evidence type="ECO:0000313" key="2">
    <source>
        <dbReference type="Proteomes" id="UP000273145"/>
    </source>
</evidence>
<dbReference type="AlphaFoldDB" id="A0A3Q8SBV0"/>
<dbReference type="Proteomes" id="UP000273145">
    <property type="component" value="Chromosome"/>
</dbReference>
<accession>A0A3Q8SBV0</accession>
<dbReference type="KEGG" id="plen:EIM92_13775"/>
<dbReference type="OrthoDB" id="9803188at2"/>
<proteinExistence type="predicted"/>
<reference evidence="1 2" key="1">
    <citation type="submission" date="2018-11" db="EMBL/GenBank/DDBJ databases">
        <title>Genome sequencing of Paenibacillus lentus DSM25539(T).</title>
        <authorList>
            <person name="Kook J.-K."/>
            <person name="Park S.-N."/>
            <person name="Lim Y.K."/>
        </authorList>
    </citation>
    <scope>NUCLEOTIDE SEQUENCE [LARGE SCALE GENOMIC DNA]</scope>
    <source>
        <strain evidence="1 2">DSM 25539</strain>
    </source>
</reference>
<evidence type="ECO:0000313" key="1">
    <source>
        <dbReference type="EMBL" id="AZK47091.1"/>
    </source>
</evidence>
<keyword evidence="2" id="KW-1185">Reference proteome</keyword>
<organism evidence="1 2">
    <name type="scientific">Paenibacillus lentus</name>
    <dbReference type="NCBI Taxonomy" id="1338368"/>
    <lineage>
        <taxon>Bacteria</taxon>
        <taxon>Bacillati</taxon>
        <taxon>Bacillota</taxon>
        <taxon>Bacilli</taxon>
        <taxon>Bacillales</taxon>
        <taxon>Paenibacillaceae</taxon>
        <taxon>Paenibacillus</taxon>
    </lineage>
</organism>
<dbReference type="InterPro" id="IPR013762">
    <property type="entry name" value="Integrase-like_cat_sf"/>
</dbReference>
<dbReference type="Gene3D" id="1.10.443.10">
    <property type="entry name" value="Intergrase catalytic core"/>
    <property type="match status" value="1"/>
</dbReference>
<dbReference type="GO" id="GO:0015074">
    <property type="term" value="P:DNA integration"/>
    <property type="evidence" value="ECO:0007669"/>
    <property type="project" value="InterPro"/>
</dbReference>
<name>A0A3Q8SBV0_9BACL</name>
<evidence type="ECO:0008006" key="3">
    <source>
        <dbReference type="Google" id="ProtNLM"/>
    </source>
</evidence>
<dbReference type="EMBL" id="CP034248">
    <property type="protein sequence ID" value="AZK47091.1"/>
    <property type="molecule type" value="Genomic_DNA"/>
</dbReference>
<gene>
    <name evidence="1" type="ORF">EIM92_13775</name>
</gene>
<dbReference type="GO" id="GO:0006310">
    <property type="term" value="P:DNA recombination"/>
    <property type="evidence" value="ECO:0007669"/>
    <property type="project" value="InterPro"/>
</dbReference>
<dbReference type="GO" id="GO:0003677">
    <property type="term" value="F:DNA binding"/>
    <property type="evidence" value="ECO:0007669"/>
    <property type="project" value="InterPro"/>
</dbReference>
<protein>
    <recommendedName>
        <fullName evidence="3">Tyr recombinase domain-containing protein</fullName>
    </recommendedName>
</protein>